<keyword evidence="3" id="KW-1185">Reference proteome</keyword>
<dbReference type="PROSITE" id="PS50206">
    <property type="entry name" value="RHODANESE_3"/>
    <property type="match status" value="1"/>
</dbReference>
<dbReference type="Pfam" id="PF00581">
    <property type="entry name" value="Rhodanese"/>
    <property type="match status" value="1"/>
</dbReference>
<dbReference type="SUPFAM" id="SSF52821">
    <property type="entry name" value="Rhodanese/Cell cycle control phosphatase"/>
    <property type="match status" value="1"/>
</dbReference>
<name>A0A1E5Q5U5_9PROT</name>
<accession>A0A1E5Q5U5</accession>
<dbReference type="InterPro" id="IPR001763">
    <property type="entry name" value="Rhodanese-like_dom"/>
</dbReference>
<dbReference type="AlphaFoldDB" id="A0A1E5Q5U5"/>
<dbReference type="OrthoDB" id="9807812at2"/>
<dbReference type="RefSeq" id="WP_069958544.1">
    <property type="nucleotide sequence ID" value="NZ_MCGG01000042.1"/>
</dbReference>
<feature type="domain" description="Rhodanese" evidence="1">
    <location>
        <begin position="50"/>
        <end position="109"/>
    </location>
</feature>
<protein>
    <recommendedName>
        <fullName evidence="1">Rhodanese domain-containing protein</fullName>
    </recommendedName>
</protein>
<comment type="caution">
    <text evidence="2">The sequence shown here is derived from an EMBL/GenBank/DDBJ whole genome shotgun (WGS) entry which is preliminary data.</text>
</comment>
<gene>
    <name evidence="2" type="ORF">BEN30_13255</name>
</gene>
<dbReference type="InterPro" id="IPR036873">
    <property type="entry name" value="Rhodanese-like_dom_sf"/>
</dbReference>
<dbReference type="SMART" id="SM00450">
    <property type="entry name" value="RHOD"/>
    <property type="match status" value="1"/>
</dbReference>
<dbReference type="PANTHER" id="PTHR43031">
    <property type="entry name" value="FAD-DEPENDENT OXIDOREDUCTASE"/>
    <property type="match status" value="1"/>
</dbReference>
<dbReference type="Gene3D" id="3.40.250.10">
    <property type="entry name" value="Rhodanese-like domain"/>
    <property type="match status" value="1"/>
</dbReference>
<reference evidence="3" key="1">
    <citation type="submission" date="2016-07" db="EMBL/GenBank/DDBJ databases">
        <authorList>
            <person name="Florea S."/>
            <person name="Webb J.S."/>
            <person name="Jaromczyk J."/>
            <person name="Schardl C.L."/>
        </authorList>
    </citation>
    <scope>NUCLEOTIDE SEQUENCE [LARGE SCALE GENOMIC DNA]</scope>
    <source>
        <strain evidence="3">MV-1</strain>
    </source>
</reference>
<dbReference type="STRING" id="28181.BEN30_13255"/>
<organism evidence="2 3">
    <name type="scientific">Magnetovibrio blakemorei</name>
    <dbReference type="NCBI Taxonomy" id="28181"/>
    <lineage>
        <taxon>Bacteria</taxon>
        <taxon>Pseudomonadati</taxon>
        <taxon>Pseudomonadota</taxon>
        <taxon>Alphaproteobacteria</taxon>
        <taxon>Rhodospirillales</taxon>
        <taxon>Magnetovibrionaceae</taxon>
        <taxon>Magnetovibrio</taxon>
    </lineage>
</organism>
<dbReference type="CDD" id="cd00158">
    <property type="entry name" value="RHOD"/>
    <property type="match status" value="1"/>
</dbReference>
<dbReference type="PANTHER" id="PTHR43031:SF1">
    <property type="entry name" value="PYRIDINE NUCLEOTIDE-DISULPHIDE OXIDOREDUCTASE"/>
    <property type="match status" value="1"/>
</dbReference>
<evidence type="ECO:0000259" key="1">
    <source>
        <dbReference type="PROSITE" id="PS50206"/>
    </source>
</evidence>
<dbReference type="InterPro" id="IPR050229">
    <property type="entry name" value="GlpE_sulfurtransferase"/>
</dbReference>
<sequence>MTNVSLPLEIDAYGLQKIRSENLNAAYIDVRMPWEVMQSPITFPTGACPNIPLNQLPQHLSALPKVDHLVIICAHGSRSLMAAQWLRQNGFATAQSLSGGMASWRRYQEMAA</sequence>
<dbReference type="EMBL" id="MCGG01000042">
    <property type="protein sequence ID" value="OEJ65963.1"/>
    <property type="molecule type" value="Genomic_DNA"/>
</dbReference>
<evidence type="ECO:0000313" key="3">
    <source>
        <dbReference type="Proteomes" id="UP000095347"/>
    </source>
</evidence>
<proteinExistence type="predicted"/>
<dbReference type="Proteomes" id="UP000095347">
    <property type="component" value="Unassembled WGS sequence"/>
</dbReference>
<evidence type="ECO:0000313" key="2">
    <source>
        <dbReference type="EMBL" id="OEJ65963.1"/>
    </source>
</evidence>